<feature type="region of interest" description="Disordered" evidence="14">
    <location>
        <begin position="144"/>
        <end position="177"/>
    </location>
</feature>
<reference evidence="15 16" key="1">
    <citation type="journal article" date="2019" name="Nat. Ecol. Evol.">
        <title>Megaphylogeny resolves global patterns of mushroom evolution.</title>
        <authorList>
            <person name="Varga T."/>
            <person name="Krizsan K."/>
            <person name="Foldi C."/>
            <person name="Dima B."/>
            <person name="Sanchez-Garcia M."/>
            <person name="Sanchez-Ramirez S."/>
            <person name="Szollosi G.J."/>
            <person name="Szarkandi J.G."/>
            <person name="Papp V."/>
            <person name="Albert L."/>
            <person name="Andreopoulos W."/>
            <person name="Angelini C."/>
            <person name="Antonin V."/>
            <person name="Barry K.W."/>
            <person name="Bougher N.L."/>
            <person name="Buchanan P."/>
            <person name="Buyck B."/>
            <person name="Bense V."/>
            <person name="Catcheside P."/>
            <person name="Chovatia M."/>
            <person name="Cooper J."/>
            <person name="Damon W."/>
            <person name="Desjardin D."/>
            <person name="Finy P."/>
            <person name="Geml J."/>
            <person name="Haridas S."/>
            <person name="Hughes K."/>
            <person name="Justo A."/>
            <person name="Karasinski D."/>
            <person name="Kautmanova I."/>
            <person name="Kiss B."/>
            <person name="Kocsube S."/>
            <person name="Kotiranta H."/>
            <person name="LaButti K.M."/>
            <person name="Lechner B.E."/>
            <person name="Liimatainen K."/>
            <person name="Lipzen A."/>
            <person name="Lukacs Z."/>
            <person name="Mihaltcheva S."/>
            <person name="Morgado L.N."/>
            <person name="Niskanen T."/>
            <person name="Noordeloos M.E."/>
            <person name="Ohm R.A."/>
            <person name="Ortiz-Santana B."/>
            <person name="Ovrebo C."/>
            <person name="Racz N."/>
            <person name="Riley R."/>
            <person name="Savchenko A."/>
            <person name="Shiryaev A."/>
            <person name="Soop K."/>
            <person name="Spirin V."/>
            <person name="Szebenyi C."/>
            <person name="Tomsovsky M."/>
            <person name="Tulloss R.E."/>
            <person name="Uehling J."/>
            <person name="Grigoriev I.V."/>
            <person name="Vagvolgyi C."/>
            <person name="Papp T."/>
            <person name="Martin F.M."/>
            <person name="Miettinen O."/>
            <person name="Hibbett D.S."/>
            <person name="Nagy L.G."/>
        </authorList>
    </citation>
    <scope>NUCLEOTIDE SEQUENCE [LARGE SCALE GENOMIC DNA]</scope>
    <source>
        <strain evidence="15 16">CBS 121175</strain>
    </source>
</reference>
<dbReference type="STRING" id="230819.A0A5C3KXC7"/>
<organism evidence="15 16">
    <name type="scientific">Coprinopsis marcescibilis</name>
    <name type="common">Agaric fungus</name>
    <name type="synonym">Psathyrella marcescibilis</name>
    <dbReference type="NCBI Taxonomy" id="230819"/>
    <lineage>
        <taxon>Eukaryota</taxon>
        <taxon>Fungi</taxon>
        <taxon>Dikarya</taxon>
        <taxon>Basidiomycota</taxon>
        <taxon>Agaricomycotina</taxon>
        <taxon>Agaricomycetes</taxon>
        <taxon>Agaricomycetidae</taxon>
        <taxon>Agaricales</taxon>
        <taxon>Agaricineae</taxon>
        <taxon>Psathyrellaceae</taxon>
        <taxon>Coprinopsis</taxon>
    </lineage>
</organism>
<keyword evidence="16" id="KW-1185">Reference proteome</keyword>
<dbReference type="PANTHER" id="PTHR13034:SF2">
    <property type="entry name" value="DYNACTIN SUBUNIT 4"/>
    <property type="match status" value="1"/>
</dbReference>
<evidence type="ECO:0000256" key="1">
    <source>
        <dbReference type="ARBA" id="ARBA00004300"/>
    </source>
</evidence>
<dbReference type="Proteomes" id="UP000307440">
    <property type="component" value="Unassembled WGS sequence"/>
</dbReference>
<dbReference type="OrthoDB" id="283815at2759"/>
<keyword evidence="8" id="KW-0007">Acetylation</keyword>
<protein>
    <recommendedName>
        <fullName evidence="12">Dynactin subunit 4</fullName>
    </recommendedName>
</protein>
<comment type="similarity">
    <text evidence="11">Belongs to the dynactin subunit 4 family.</text>
</comment>
<evidence type="ECO:0000256" key="11">
    <source>
        <dbReference type="ARBA" id="ARBA00034776"/>
    </source>
</evidence>
<keyword evidence="7" id="KW-0832">Ubl conjugation</keyword>
<feature type="region of interest" description="Disordered" evidence="14">
    <location>
        <begin position="1"/>
        <end position="25"/>
    </location>
</feature>
<keyword evidence="5" id="KW-1017">Isopeptide bond</keyword>
<keyword evidence="10" id="KW-0206">Cytoskeleton</keyword>
<sequence>MCPNCRNTLSVVPSDPPDSGDGLSLSAPISAVGEPPFFLYCNHCRWDSSSQLNITFEKPTGLAAQLQKHEDSAPDSLEFERLKEHFDPFLRASALAASTTGSHAVAHSTGASHHLHSLHTNSVTAAASAALAREIPGVAKYNPLARSTSARGPGKDKDKSINKDEMPEYKARLDIGSSNIGGGDDDVDFMKRLESISSVASLEQRWESSWASSLQTKDLKPLRIPLHSKRSKRCPACTHILIKPEQKAQSVRYKIKLVASNYLPAIVVTLPHVQQALADIAKRNLGKSTTQQVRDDDKYLTGLVAGRSYSFHLALTNPLYDPIHVQLSVQRVHISTLITQEKEGGTEKVRRPPFVISLPTVPFGISAFAEAWEYDDDEDMFDVEDDELGIRGASAASVARNKEKDPRAKPKNVGVLERKANTTVVGGEVVIGKEARGNVKFNMFVAYTYRSDDTAPSESGDGDGDPKHSAKAPEIKKFEFYTVVDLGEIVPREDIKMDV</sequence>
<evidence type="ECO:0000256" key="5">
    <source>
        <dbReference type="ARBA" id="ARBA00022499"/>
    </source>
</evidence>
<evidence type="ECO:0000256" key="8">
    <source>
        <dbReference type="ARBA" id="ARBA00022990"/>
    </source>
</evidence>
<dbReference type="Pfam" id="PF05502">
    <property type="entry name" value="Dynactin_p62"/>
    <property type="match status" value="2"/>
</dbReference>
<accession>A0A5C3KXC7</accession>
<keyword evidence="6" id="KW-0597">Phosphoprotein</keyword>
<evidence type="ECO:0000256" key="6">
    <source>
        <dbReference type="ARBA" id="ARBA00022553"/>
    </source>
</evidence>
<dbReference type="InterPro" id="IPR008603">
    <property type="entry name" value="DCTN4"/>
</dbReference>
<keyword evidence="9" id="KW-0175">Coiled coil</keyword>
<dbReference type="AlphaFoldDB" id="A0A5C3KXC7"/>
<evidence type="ECO:0000313" key="15">
    <source>
        <dbReference type="EMBL" id="TFK24935.1"/>
    </source>
</evidence>
<name>A0A5C3KXC7_COPMA</name>
<gene>
    <name evidence="15" type="ORF">FA15DRAFT_668987</name>
</gene>
<dbReference type="EMBL" id="ML210192">
    <property type="protein sequence ID" value="TFK24935.1"/>
    <property type="molecule type" value="Genomic_DNA"/>
</dbReference>
<dbReference type="GO" id="GO:0005869">
    <property type="term" value="C:dynactin complex"/>
    <property type="evidence" value="ECO:0007669"/>
    <property type="project" value="InterPro"/>
</dbReference>
<feature type="compositionally biased region" description="Polar residues" evidence="14">
    <location>
        <begin position="1"/>
        <end position="11"/>
    </location>
</feature>
<evidence type="ECO:0000256" key="2">
    <source>
        <dbReference type="ARBA" id="ARBA00004529"/>
    </source>
</evidence>
<evidence type="ECO:0000256" key="12">
    <source>
        <dbReference type="ARBA" id="ARBA00034864"/>
    </source>
</evidence>
<keyword evidence="4" id="KW-0963">Cytoplasm</keyword>
<comment type="subcellular location">
    <subcellularLocation>
        <location evidence="1">Cytoplasm</location>
        <location evidence="1">Cytoskeleton</location>
        <location evidence="1">Microtubule organizing center</location>
        <location evidence="1">Centrosome</location>
    </subcellularLocation>
    <subcellularLocation>
        <location evidence="2">Cytoplasm</location>
        <location evidence="2">Cytoskeleton</location>
        <location evidence="2">Stress fiber</location>
    </subcellularLocation>
    <subcellularLocation>
        <location evidence="3">Cytoplasm</location>
        <location evidence="3">Myofibril</location>
    </subcellularLocation>
</comment>
<evidence type="ECO:0000256" key="4">
    <source>
        <dbReference type="ARBA" id="ARBA00022490"/>
    </source>
</evidence>
<evidence type="ECO:0000256" key="13">
    <source>
        <dbReference type="ARBA" id="ARBA00093507"/>
    </source>
</evidence>
<dbReference type="PANTHER" id="PTHR13034">
    <property type="entry name" value="DYNACTIN P62 SUBUNIT"/>
    <property type="match status" value="1"/>
</dbReference>
<evidence type="ECO:0000256" key="9">
    <source>
        <dbReference type="ARBA" id="ARBA00023054"/>
    </source>
</evidence>
<evidence type="ECO:0000256" key="7">
    <source>
        <dbReference type="ARBA" id="ARBA00022843"/>
    </source>
</evidence>
<comment type="subunit">
    <text evidence="13">Subunit of dynactin, a multiprotein complex part of a tripartite complex with dynein and a adapter, such as BICDL1, BICD2 or HOOK3. The dynactin complex is built around ACTR1A/ACTB filament and consists of an actin-related filament composed of a shoulder domain, a pointed end and a barbed end. Its length is defined by its flexible shoulder domain. The soulder is composed of 2 DCTN1 subunits, 4 DCTN2 and 2 DCTN3. The 4 DCNT2 (via N-terminus) bind the ACTR1A filament and act as molecular rulers to determine the length. The pointed end is important for binding dynein-dynactin cargo adapters. Consists of 4 subunits: ACTR10, DCNT4, DCTN5 and DCTN6. The barbed end is composed of a CAPZA1:CAPZB heterodimers, which binds ACTR1A/ACTB filament and dynactin and stabilizes dynactin. Interacts with ATP7B, but not ATP7A, in a copper-dependent manner. Interacts with ANK2; this interaction is required for localization at costameres. Interacts with N4BP2L1.</text>
</comment>
<dbReference type="GO" id="GO:0001725">
    <property type="term" value="C:stress fiber"/>
    <property type="evidence" value="ECO:0007669"/>
    <property type="project" value="UniProtKB-SubCell"/>
</dbReference>
<evidence type="ECO:0000256" key="10">
    <source>
        <dbReference type="ARBA" id="ARBA00023212"/>
    </source>
</evidence>
<evidence type="ECO:0000313" key="16">
    <source>
        <dbReference type="Proteomes" id="UP000307440"/>
    </source>
</evidence>
<evidence type="ECO:0000256" key="3">
    <source>
        <dbReference type="ARBA" id="ARBA00004657"/>
    </source>
</evidence>
<proteinExistence type="inferred from homology"/>
<evidence type="ECO:0000256" key="14">
    <source>
        <dbReference type="SAM" id="MobiDB-lite"/>
    </source>
</evidence>
<feature type="compositionally biased region" description="Basic and acidic residues" evidence="14">
    <location>
        <begin position="153"/>
        <end position="173"/>
    </location>
</feature>